<evidence type="ECO:0008006" key="4">
    <source>
        <dbReference type="Google" id="ProtNLM"/>
    </source>
</evidence>
<gene>
    <name evidence="2" type="ORF">ACFQ5J_09280</name>
</gene>
<comment type="caution">
    <text evidence="2">The sequence shown here is derived from an EMBL/GenBank/DDBJ whole genome shotgun (WGS) entry which is preliminary data.</text>
</comment>
<dbReference type="PROSITE" id="PS51257">
    <property type="entry name" value="PROKAR_LIPOPROTEIN"/>
    <property type="match status" value="1"/>
</dbReference>
<reference evidence="3" key="1">
    <citation type="journal article" date="2019" name="Int. J. Syst. Evol. Microbiol.">
        <title>The Global Catalogue of Microorganisms (GCM) 10K type strain sequencing project: providing services to taxonomists for standard genome sequencing and annotation.</title>
        <authorList>
            <consortium name="The Broad Institute Genomics Platform"/>
            <consortium name="The Broad Institute Genome Sequencing Center for Infectious Disease"/>
            <person name="Wu L."/>
            <person name="Ma J."/>
        </authorList>
    </citation>
    <scope>NUCLEOTIDE SEQUENCE [LARGE SCALE GENOMIC DNA]</scope>
    <source>
        <strain evidence="3">CCM 8903</strain>
    </source>
</reference>
<accession>A0ABW4E691</accession>
<feature type="signal peptide" evidence="1">
    <location>
        <begin position="1"/>
        <end position="23"/>
    </location>
</feature>
<organism evidence="2 3">
    <name type="scientific">Lacticaseibacillus baoqingensis</name>
    <dbReference type="NCBI Taxonomy" id="2486013"/>
    <lineage>
        <taxon>Bacteria</taxon>
        <taxon>Bacillati</taxon>
        <taxon>Bacillota</taxon>
        <taxon>Bacilli</taxon>
        <taxon>Lactobacillales</taxon>
        <taxon>Lactobacillaceae</taxon>
        <taxon>Lacticaseibacillus</taxon>
    </lineage>
</organism>
<dbReference type="EMBL" id="JBHTON010000029">
    <property type="protein sequence ID" value="MFD1485420.1"/>
    <property type="molecule type" value="Genomic_DNA"/>
</dbReference>
<evidence type="ECO:0000256" key="1">
    <source>
        <dbReference type="SAM" id="SignalP"/>
    </source>
</evidence>
<proteinExistence type="predicted"/>
<evidence type="ECO:0000313" key="2">
    <source>
        <dbReference type="EMBL" id="MFD1485420.1"/>
    </source>
</evidence>
<evidence type="ECO:0000313" key="3">
    <source>
        <dbReference type="Proteomes" id="UP001597252"/>
    </source>
</evidence>
<keyword evidence="1" id="KW-0732">Signal</keyword>
<protein>
    <recommendedName>
        <fullName evidence="4">Lipoprotein</fullName>
    </recommendedName>
</protein>
<dbReference type="Proteomes" id="UP001597252">
    <property type="component" value="Unassembled WGS sequence"/>
</dbReference>
<sequence length="264" mass="28486">MRLLPLMITSFALLTGCSVNGQATNPSQPVTVSAQDQQLSLKQRLALVALAPAMQASGLDTAHILQNRLQLTAYRYPVSKVITDAPKTAQVYQLQLPSGTSGYHMVYLNGDTVIFGNLETATTAAKFAANGTQTTVTALAKKTDAGKLQNMVNLLTIDTQTAMHQATTNTSKDTAATYDGKADMANMTRQKAITWAWNHYHHEYLHDDAAHVLTNYQVECAKGADGAWTIAFRKPITGSEMTQLAAQYQITASGKLLALIANPD</sequence>
<name>A0ABW4E691_9LACO</name>
<feature type="chain" id="PRO_5045222005" description="Lipoprotein" evidence="1">
    <location>
        <begin position="24"/>
        <end position="264"/>
    </location>
</feature>
<dbReference type="RefSeq" id="WP_125751357.1">
    <property type="nucleotide sequence ID" value="NZ_JBHTON010000029.1"/>
</dbReference>
<keyword evidence="3" id="KW-1185">Reference proteome</keyword>